<evidence type="ECO:0000313" key="5">
    <source>
        <dbReference type="Proteomes" id="UP000000628"/>
    </source>
</evidence>
<evidence type="ECO:0000313" key="4">
    <source>
        <dbReference type="EMBL" id="ACV09189.1"/>
    </source>
</evidence>
<reference evidence="4 5" key="1">
    <citation type="journal article" date="2009" name="Stand. Genomic Sci.">
        <title>Complete genome sequence of Jonesia denitrificans type strain (Prevot 55134).</title>
        <authorList>
            <person name="Pukall R."/>
            <person name="Gehrich-Schroter G."/>
            <person name="Lapidus A."/>
            <person name="Nolan M."/>
            <person name="Glavina Del Rio T."/>
            <person name="Lucas S."/>
            <person name="Chen F."/>
            <person name="Tice H."/>
            <person name="Pitluck S."/>
            <person name="Cheng J.F."/>
            <person name="Copeland A."/>
            <person name="Saunders E."/>
            <person name="Brettin T."/>
            <person name="Detter J.C."/>
            <person name="Bruce D."/>
            <person name="Goodwin L."/>
            <person name="Pati A."/>
            <person name="Ivanova N."/>
            <person name="Mavromatis K."/>
            <person name="Ovchinnikova G."/>
            <person name="Chen A."/>
            <person name="Palaniappan K."/>
            <person name="Land M."/>
            <person name="Hauser L."/>
            <person name="Chang Y.J."/>
            <person name="Jeffries C.D."/>
            <person name="Chain P."/>
            <person name="Goker M."/>
            <person name="Bristow J."/>
            <person name="Eisen J.A."/>
            <person name="Markowitz V."/>
            <person name="Hugenholtz P."/>
            <person name="Kyrpides N.C."/>
            <person name="Klenk H.P."/>
            <person name="Han C."/>
        </authorList>
    </citation>
    <scope>NUCLEOTIDE SEQUENCE [LARGE SCALE GENOMIC DNA]</scope>
    <source>
        <strain evidence="5">ATCC 14870 / DSM 20603 / BCRC 15368 / CIP 55.134 / JCM 11481 / NBRC 15587 / NCTC 10816 / Prevot 55134</strain>
    </source>
</reference>
<feature type="region of interest" description="Disordered" evidence="1">
    <location>
        <begin position="84"/>
        <end position="146"/>
    </location>
</feature>
<keyword evidence="2" id="KW-0812">Transmembrane</keyword>
<evidence type="ECO:0000259" key="3">
    <source>
        <dbReference type="Pfam" id="PF25591"/>
    </source>
</evidence>
<organism evidence="4 5">
    <name type="scientific">Jonesia denitrificans (strain ATCC 14870 / DSM 20603 / BCRC 15368 / CIP 55.134 / JCM 11481 / NBRC 15587 / NCTC 10816 / Prevot 55134)</name>
    <name type="common">Listeria denitrificans</name>
    <dbReference type="NCBI Taxonomy" id="471856"/>
    <lineage>
        <taxon>Bacteria</taxon>
        <taxon>Bacillati</taxon>
        <taxon>Actinomycetota</taxon>
        <taxon>Actinomycetes</taxon>
        <taxon>Micrococcales</taxon>
        <taxon>Jonesiaceae</taxon>
        <taxon>Jonesia</taxon>
    </lineage>
</organism>
<accession>C7R519</accession>
<dbReference type="Proteomes" id="UP000000628">
    <property type="component" value="Chromosome"/>
</dbReference>
<dbReference type="InterPro" id="IPR057893">
    <property type="entry name" value="LRV_2"/>
</dbReference>
<dbReference type="eggNOG" id="COG5602">
    <property type="taxonomic scope" value="Bacteria"/>
</dbReference>
<proteinExistence type="predicted"/>
<dbReference type="KEGG" id="jde:Jden_1541"/>
<keyword evidence="2" id="KW-0472">Membrane</keyword>
<feature type="transmembrane region" description="Helical" evidence="2">
    <location>
        <begin position="152"/>
        <end position="176"/>
    </location>
</feature>
<feature type="compositionally biased region" description="Polar residues" evidence="1">
    <location>
        <begin position="95"/>
        <end position="104"/>
    </location>
</feature>
<dbReference type="EMBL" id="CP001706">
    <property type="protein sequence ID" value="ACV09189.1"/>
    <property type="molecule type" value="Genomic_DNA"/>
</dbReference>
<dbReference type="STRING" id="471856.Jden_1541"/>
<keyword evidence="2" id="KW-1133">Transmembrane helix</keyword>
<dbReference type="AlphaFoldDB" id="C7R519"/>
<evidence type="ECO:0000256" key="1">
    <source>
        <dbReference type="SAM" id="MobiDB-lite"/>
    </source>
</evidence>
<name>C7R519_JONDD</name>
<evidence type="ECO:0000256" key="2">
    <source>
        <dbReference type="SAM" id="Phobius"/>
    </source>
</evidence>
<protein>
    <recommendedName>
        <fullName evidence="3">Leucine rich repeat variant domain-containing protein</fullName>
    </recommendedName>
</protein>
<keyword evidence="5" id="KW-1185">Reference proteome</keyword>
<dbReference type="HOGENOM" id="CLU_448909_0_0_11"/>
<gene>
    <name evidence="4" type="ordered locus">Jden_1541</name>
</gene>
<sequence>MFPLVLGRYALNERLNEMTPDEYTAEVASNPHTPALTLQDIAKTRPDLRPMVAANPAAYPDLVNWLAGLGDPHVDAAIAQRNASPQAVTDPVNGSVPTQDNAPTSAAPLAPVPLPDGHVAPTPSTGTTADAGSEQAQSAGDAGRAPRSRRGLWIGLGVGALALVAAGAFALNHFVFSKISGADSPEAAANNLVMALTESDEIALYGALSPAEREYFGDVMGQFSTHFDDASNEKWAEHALAFYDSFSFEASSVNYEVEDLGDDVARITIAEGEFTLDADGDKVADAVNNLLVEVEATSLGELITQEGGTFPSPQEVADDVTTGIAEEFPVTFTAEDLIIPASELGSGLDSFSTGGLGVPDVQPSEDLEDVAFALVAVKEDGSWFISPQLTAADLQVRMMGQAPDYGALPAAVPADSPEEAAEQMVRAAFEGLDTLDFSAMAGHFVTAERRAAGLVPTVELSAEEQAEYDEIVSSLSLSDVSYSVDRVEGDTAYLILDNLAVDMSVEGLPYTFTMSNDCAGVNASGMTMSMCMRDIPALQELGLSDLRLIAREENGGWVVSSGQSSADSLGVVGSQALRLYEEGKLTDEQWWMDNLGILSQYGAMMSEY</sequence>
<feature type="compositionally biased region" description="Polar residues" evidence="1">
    <location>
        <begin position="122"/>
        <end position="138"/>
    </location>
</feature>
<dbReference type="Pfam" id="PF25591">
    <property type="entry name" value="LRV_2"/>
    <property type="match status" value="1"/>
</dbReference>
<feature type="domain" description="Leucine rich repeat variant" evidence="3">
    <location>
        <begin position="23"/>
        <end position="81"/>
    </location>
</feature>